<dbReference type="PANTHER" id="PTHR12242">
    <property type="entry name" value="OS02G0130600 PROTEIN-RELATED"/>
    <property type="match status" value="1"/>
</dbReference>
<dbReference type="AlphaFoldDB" id="A0A8K0EWW5"/>
<keyword evidence="3" id="KW-1185">Reference proteome</keyword>
<evidence type="ECO:0000313" key="2">
    <source>
        <dbReference type="EMBL" id="CAH1266190.1"/>
    </source>
</evidence>
<reference evidence="2" key="1">
    <citation type="submission" date="2022-01" db="EMBL/GenBank/DDBJ databases">
        <authorList>
            <person name="Braso-Vives M."/>
        </authorList>
    </citation>
    <scope>NUCLEOTIDE SEQUENCE</scope>
</reference>
<dbReference type="GO" id="GO:0016020">
    <property type="term" value="C:membrane"/>
    <property type="evidence" value="ECO:0007669"/>
    <property type="project" value="TreeGrafter"/>
</dbReference>
<feature type="transmembrane region" description="Helical" evidence="1">
    <location>
        <begin position="34"/>
        <end position="56"/>
    </location>
</feature>
<sequence length="281" mass="32180">MSPGCREECSPRLRYHDRSVFSRSPWCSGQVAFVLYRVLVALVTVTILMFLLCNYYITDGSSRWPVYLTNWCFSILALHTIVAMSVSIAVYCRSDYTEFSTETTGDESVVTNNLTWYQKAHWMLHSTSITMAFLVTTLYWALDKREFKPSSINEHILNSVIALLDLFVSGTPVRVLHMVYPVAFAMVYAAFYVIYWATGGKGKNGEVVLYKLWDFENDPKMAIVYMVLLVFVATPFFHLLTYGLHRLKVVIFAKTLGREAGANSPLRRGQRDYKLYVETAL</sequence>
<organism evidence="2 3">
    <name type="scientific">Branchiostoma lanceolatum</name>
    <name type="common">Common lancelet</name>
    <name type="synonym">Amphioxus lanceolatum</name>
    <dbReference type="NCBI Taxonomy" id="7740"/>
    <lineage>
        <taxon>Eukaryota</taxon>
        <taxon>Metazoa</taxon>
        <taxon>Chordata</taxon>
        <taxon>Cephalochordata</taxon>
        <taxon>Leptocardii</taxon>
        <taxon>Amphioxiformes</taxon>
        <taxon>Branchiostomatidae</taxon>
        <taxon>Branchiostoma</taxon>
    </lineage>
</organism>
<feature type="transmembrane region" description="Helical" evidence="1">
    <location>
        <begin position="222"/>
        <end position="244"/>
    </location>
</feature>
<feature type="transmembrane region" description="Helical" evidence="1">
    <location>
        <begin position="178"/>
        <end position="197"/>
    </location>
</feature>
<protein>
    <submittedName>
        <fullName evidence="2">Hypp3315 protein</fullName>
    </submittedName>
</protein>
<proteinExistence type="predicted"/>
<keyword evidence="1" id="KW-1133">Transmembrane helix</keyword>
<keyword evidence="1" id="KW-0812">Transmembrane</keyword>
<feature type="transmembrane region" description="Helical" evidence="1">
    <location>
        <begin position="68"/>
        <end position="91"/>
    </location>
</feature>
<dbReference type="EMBL" id="OV696690">
    <property type="protein sequence ID" value="CAH1266190.1"/>
    <property type="molecule type" value="Genomic_DNA"/>
</dbReference>
<dbReference type="Proteomes" id="UP000838412">
    <property type="component" value="Chromosome 5"/>
</dbReference>
<gene>
    <name evidence="2" type="primary">Hypp3315</name>
    <name evidence="2" type="ORF">BLAG_LOCUS19867</name>
</gene>
<feature type="transmembrane region" description="Helical" evidence="1">
    <location>
        <begin position="122"/>
        <end position="142"/>
    </location>
</feature>
<keyword evidence="1" id="KW-0472">Membrane</keyword>
<evidence type="ECO:0000313" key="3">
    <source>
        <dbReference type="Proteomes" id="UP000838412"/>
    </source>
</evidence>
<dbReference type="OrthoDB" id="419711at2759"/>
<dbReference type="Pfam" id="PF21534">
    <property type="entry name" value="Rost"/>
    <property type="match status" value="1"/>
</dbReference>
<dbReference type="PANTHER" id="PTHR12242:SF45">
    <property type="entry name" value="MARVEL DOMAIN-CONTAINING PROTEIN"/>
    <property type="match status" value="1"/>
</dbReference>
<evidence type="ECO:0000256" key="1">
    <source>
        <dbReference type="SAM" id="Phobius"/>
    </source>
</evidence>
<dbReference type="InterPro" id="IPR049352">
    <property type="entry name" value="Rost"/>
</dbReference>
<name>A0A8K0EWW5_BRALA</name>
<accession>A0A8K0EWW5</accession>